<dbReference type="InterPro" id="IPR013325">
    <property type="entry name" value="RNA_pol_sigma_r2"/>
</dbReference>
<keyword evidence="5" id="KW-1185">Reference proteome</keyword>
<feature type="domain" description="RNA polymerase sigma-70 region 2" evidence="1">
    <location>
        <begin position="11"/>
        <end position="76"/>
    </location>
</feature>
<dbReference type="PANTHER" id="PTHR47756:SF2">
    <property type="entry name" value="BLL6612 PROTEIN"/>
    <property type="match status" value="1"/>
</dbReference>
<feature type="domain" description="RNA polymerase sigma factor 70 region 4 type 2" evidence="2">
    <location>
        <begin position="120"/>
        <end position="163"/>
    </location>
</feature>
<organism evidence="4 5">
    <name type="scientific">Plesiocystis pacifica SIR-1</name>
    <dbReference type="NCBI Taxonomy" id="391625"/>
    <lineage>
        <taxon>Bacteria</taxon>
        <taxon>Pseudomonadati</taxon>
        <taxon>Myxococcota</taxon>
        <taxon>Polyangia</taxon>
        <taxon>Nannocystales</taxon>
        <taxon>Nannocystaceae</taxon>
        <taxon>Plesiocystis</taxon>
    </lineage>
</organism>
<dbReference type="AlphaFoldDB" id="A6FYH8"/>
<dbReference type="STRING" id="391625.PPSIR1_40240"/>
<evidence type="ECO:0000259" key="3">
    <source>
        <dbReference type="Pfam" id="PF20239"/>
    </source>
</evidence>
<dbReference type="SUPFAM" id="SSF88946">
    <property type="entry name" value="Sigma2 domain of RNA polymerase sigma factors"/>
    <property type="match status" value="1"/>
</dbReference>
<dbReference type="GO" id="GO:0003677">
    <property type="term" value="F:DNA binding"/>
    <property type="evidence" value="ECO:0007669"/>
    <property type="project" value="InterPro"/>
</dbReference>
<dbReference type="InterPro" id="IPR013324">
    <property type="entry name" value="RNA_pol_sigma_r3/r4-like"/>
</dbReference>
<comment type="caution">
    <text evidence="4">The sequence shown here is derived from an EMBL/GenBank/DDBJ whole genome shotgun (WGS) entry which is preliminary data.</text>
</comment>
<dbReference type="Proteomes" id="UP000005801">
    <property type="component" value="Unassembled WGS sequence"/>
</dbReference>
<dbReference type="InterPro" id="IPR013249">
    <property type="entry name" value="RNA_pol_sigma70_r4_t2"/>
</dbReference>
<protein>
    <submittedName>
        <fullName evidence="4">Putative sigma factor</fullName>
    </submittedName>
</protein>
<sequence>MSSVSPTFFRREYARLVAGLSRRFGVEVLELAEDAASTALLRAVETWPRSGEPRNPSAWLWTVAHNALTGELRTRGNRARLLASQAGTEPSLEPSPRVRLGSEIDDDQLRMLFVCCDPALAIEAQLALALKTLCGLSVAEIAQRTFSGEAAVYKRLARARKQLNAQGRERIFEAGLESLRRRRPAVQATLYLLFTEGHLSTHPELAIRRELCSEAIRLGVMLARHEVGDPASSALVALMFLHRARLSARTGEGGGLLLLSEQDRSAWNPDDIAEGMCWLAASASGDALTRYHLEAGIAAEHAMAPSFEATDWERIATLYEQLEVVSRSPLHRLNRALALAQWRGAEAGLELVRDRAPPTWLEGSVLWSATLADLCRRAGEANEAARWRAAALASAPSEAVRELLLRRLVK</sequence>
<dbReference type="EMBL" id="ABCS01000004">
    <property type="protein sequence ID" value="EDM81250.1"/>
    <property type="molecule type" value="Genomic_DNA"/>
</dbReference>
<dbReference type="Pfam" id="PF04542">
    <property type="entry name" value="Sigma70_r2"/>
    <property type="match status" value="1"/>
</dbReference>
<dbReference type="InterPro" id="IPR046531">
    <property type="entry name" value="DUF6596"/>
</dbReference>
<dbReference type="Pfam" id="PF08281">
    <property type="entry name" value="Sigma70_r4_2"/>
    <property type="match status" value="1"/>
</dbReference>
<dbReference type="InterPro" id="IPR036388">
    <property type="entry name" value="WH-like_DNA-bd_sf"/>
</dbReference>
<dbReference type="PANTHER" id="PTHR47756">
    <property type="entry name" value="BLL6612 PROTEIN-RELATED"/>
    <property type="match status" value="1"/>
</dbReference>
<dbReference type="Gene3D" id="1.10.10.10">
    <property type="entry name" value="Winged helix-like DNA-binding domain superfamily/Winged helix DNA-binding domain"/>
    <property type="match status" value="1"/>
</dbReference>
<dbReference type="Gene3D" id="1.10.1740.10">
    <property type="match status" value="1"/>
</dbReference>
<dbReference type="GO" id="GO:0006352">
    <property type="term" value="P:DNA-templated transcription initiation"/>
    <property type="evidence" value="ECO:0007669"/>
    <property type="project" value="InterPro"/>
</dbReference>
<proteinExistence type="predicted"/>
<evidence type="ECO:0000313" key="5">
    <source>
        <dbReference type="Proteomes" id="UP000005801"/>
    </source>
</evidence>
<accession>A6FYH8</accession>
<dbReference type="InterPro" id="IPR007627">
    <property type="entry name" value="RNA_pol_sigma70_r2"/>
</dbReference>
<evidence type="ECO:0000259" key="1">
    <source>
        <dbReference type="Pfam" id="PF04542"/>
    </source>
</evidence>
<dbReference type="Pfam" id="PF20239">
    <property type="entry name" value="DUF6596"/>
    <property type="match status" value="1"/>
</dbReference>
<dbReference type="GO" id="GO:0016987">
    <property type="term" value="F:sigma factor activity"/>
    <property type="evidence" value="ECO:0007669"/>
    <property type="project" value="InterPro"/>
</dbReference>
<dbReference type="RefSeq" id="WP_006969527.1">
    <property type="nucleotide sequence ID" value="NZ_ABCS01000004.1"/>
</dbReference>
<name>A6FYH8_9BACT</name>
<evidence type="ECO:0000259" key="2">
    <source>
        <dbReference type="Pfam" id="PF08281"/>
    </source>
</evidence>
<dbReference type="SUPFAM" id="SSF88659">
    <property type="entry name" value="Sigma3 and sigma4 domains of RNA polymerase sigma factors"/>
    <property type="match status" value="1"/>
</dbReference>
<dbReference type="eggNOG" id="COG4941">
    <property type="taxonomic scope" value="Bacteria"/>
</dbReference>
<gene>
    <name evidence="4" type="ORF">PPSIR1_40240</name>
</gene>
<feature type="domain" description="DUF6596" evidence="3">
    <location>
        <begin position="182"/>
        <end position="282"/>
    </location>
</feature>
<reference evidence="4 5" key="1">
    <citation type="submission" date="2007-06" db="EMBL/GenBank/DDBJ databases">
        <authorList>
            <person name="Shimkets L."/>
            <person name="Ferriera S."/>
            <person name="Johnson J."/>
            <person name="Kravitz S."/>
            <person name="Beeson K."/>
            <person name="Sutton G."/>
            <person name="Rogers Y.-H."/>
            <person name="Friedman R."/>
            <person name="Frazier M."/>
            <person name="Venter J.C."/>
        </authorList>
    </citation>
    <scope>NUCLEOTIDE SEQUENCE [LARGE SCALE GENOMIC DNA]</scope>
    <source>
        <strain evidence="4 5">SIR-1</strain>
    </source>
</reference>
<evidence type="ECO:0000313" key="4">
    <source>
        <dbReference type="EMBL" id="EDM81250.1"/>
    </source>
</evidence>